<protein>
    <submittedName>
        <fullName evidence="2">Uncharacterized protein</fullName>
    </submittedName>
</protein>
<reference evidence="2" key="1">
    <citation type="submission" date="2014-09" db="EMBL/GenBank/DDBJ databases">
        <authorList>
            <person name="Magalhaes I.L.F."/>
            <person name="Oliveira U."/>
            <person name="Santos F.R."/>
            <person name="Vidigal T.H.D.A."/>
            <person name="Brescovit A.D."/>
            <person name="Santos A.J."/>
        </authorList>
    </citation>
    <scope>NUCLEOTIDE SEQUENCE</scope>
    <source>
        <tissue evidence="2">Shoot tissue taken approximately 20 cm above the soil surface</tissue>
    </source>
</reference>
<organism evidence="2">
    <name type="scientific">Arundo donax</name>
    <name type="common">Giant reed</name>
    <name type="synonym">Donax arundinaceus</name>
    <dbReference type="NCBI Taxonomy" id="35708"/>
    <lineage>
        <taxon>Eukaryota</taxon>
        <taxon>Viridiplantae</taxon>
        <taxon>Streptophyta</taxon>
        <taxon>Embryophyta</taxon>
        <taxon>Tracheophyta</taxon>
        <taxon>Spermatophyta</taxon>
        <taxon>Magnoliopsida</taxon>
        <taxon>Liliopsida</taxon>
        <taxon>Poales</taxon>
        <taxon>Poaceae</taxon>
        <taxon>PACMAD clade</taxon>
        <taxon>Arundinoideae</taxon>
        <taxon>Arundineae</taxon>
        <taxon>Arundo</taxon>
    </lineage>
</organism>
<dbReference type="EMBL" id="GBRH01262181">
    <property type="protein sequence ID" value="JAD35714.1"/>
    <property type="molecule type" value="Transcribed_RNA"/>
</dbReference>
<reference evidence="2" key="2">
    <citation type="journal article" date="2015" name="Data Brief">
        <title>Shoot transcriptome of the giant reed, Arundo donax.</title>
        <authorList>
            <person name="Barrero R.A."/>
            <person name="Guerrero F.D."/>
            <person name="Moolhuijzen P."/>
            <person name="Goolsby J.A."/>
            <person name="Tidwell J."/>
            <person name="Bellgard S.E."/>
            <person name="Bellgard M.I."/>
        </authorList>
    </citation>
    <scope>NUCLEOTIDE SEQUENCE</scope>
    <source>
        <tissue evidence="2">Shoot tissue taken approximately 20 cm above the soil surface</tissue>
    </source>
</reference>
<proteinExistence type="predicted"/>
<feature type="transmembrane region" description="Helical" evidence="1">
    <location>
        <begin position="93"/>
        <end position="114"/>
    </location>
</feature>
<keyword evidence="1" id="KW-0472">Membrane</keyword>
<keyword evidence="1" id="KW-0812">Transmembrane</keyword>
<keyword evidence="1" id="KW-1133">Transmembrane helix</keyword>
<sequence length="147" mass="16740">MSDFFCSFNICNAMKIAFSISSLLVFSNNVSNADLLLLDKIIALLVSVTIGEVRCSSVFVSSKLTEVETFFILFGLLPNSFPSWLPFSLYLELLLSISFILVFAIEIRLIFTCITCRPFIARILNHISPLKNSLHCKEYIMRKRFHS</sequence>
<name>A0A0A8Z8H7_ARUDO</name>
<accession>A0A0A8Z8H7</accession>
<evidence type="ECO:0000313" key="2">
    <source>
        <dbReference type="EMBL" id="JAD35714.1"/>
    </source>
</evidence>
<dbReference type="AlphaFoldDB" id="A0A0A8Z8H7"/>
<evidence type="ECO:0000256" key="1">
    <source>
        <dbReference type="SAM" id="Phobius"/>
    </source>
</evidence>